<proteinExistence type="predicted"/>
<feature type="compositionally biased region" description="Polar residues" evidence="1">
    <location>
        <begin position="184"/>
        <end position="197"/>
    </location>
</feature>
<evidence type="ECO:0000256" key="1">
    <source>
        <dbReference type="SAM" id="MobiDB-lite"/>
    </source>
</evidence>
<dbReference type="Proteomes" id="UP001652741">
    <property type="component" value="Chromosome ssa21"/>
</dbReference>
<protein>
    <submittedName>
        <fullName evidence="3">Uncharacterized protein</fullName>
    </submittedName>
</protein>
<sequence length="217" mass="23641">MFNSSFFNMESFLFSISSFMKMILDHRPKDLDKLICPWVGSSTSPSNPPMSQDSSLNTSSVTGQQSCVNDLRAPQASQGQPMSPGRPEAHRVNPCLQAGQRLTGSTHVSRQARGSQGQPMSPGRPEAHRVNPCLQAGQRLTGSTHVSRQARGSQGQPMSPGRPEALWPEELLRPVEQEEGRGGNSQLSHYPSGSQCTALEPRARGCHAGSERRHWAD</sequence>
<feature type="compositionally biased region" description="Polar residues" evidence="1">
    <location>
        <begin position="138"/>
        <end position="157"/>
    </location>
</feature>
<keyword evidence="2" id="KW-1185">Reference proteome</keyword>
<feature type="region of interest" description="Disordered" evidence="1">
    <location>
        <begin position="41"/>
        <end position="65"/>
    </location>
</feature>
<organism evidence="2 3">
    <name type="scientific">Salmo salar</name>
    <name type="common">Atlantic salmon</name>
    <dbReference type="NCBI Taxonomy" id="8030"/>
    <lineage>
        <taxon>Eukaryota</taxon>
        <taxon>Metazoa</taxon>
        <taxon>Chordata</taxon>
        <taxon>Craniata</taxon>
        <taxon>Vertebrata</taxon>
        <taxon>Euteleostomi</taxon>
        <taxon>Actinopterygii</taxon>
        <taxon>Neopterygii</taxon>
        <taxon>Teleostei</taxon>
        <taxon>Protacanthopterygii</taxon>
        <taxon>Salmoniformes</taxon>
        <taxon>Salmonidae</taxon>
        <taxon>Salmoninae</taxon>
        <taxon>Salmo</taxon>
    </lineage>
</organism>
<name>A0ABM3DPS4_SALSA</name>
<feature type="region of interest" description="Disordered" evidence="1">
    <location>
        <begin position="102"/>
        <end position="217"/>
    </location>
</feature>
<evidence type="ECO:0000313" key="3">
    <source>
        <dbReference type="RefSeq" id="XP_045560798.1"/>
    </source>
</evidence>
<gene>
    <name evidence="3" type="primary">LOC106582414</name>
</gene>
<feature type="compositionally biased region" description="Polar residues" evidence="1">
    <location>
        <begin position="102"/>
        <end position="119"/>
    </location>
</feature>
<reference evidence="3" key="1">
    <citation type="submission" date="2025-08" db="UniProtKB">
        <authorList>
            <consortium name="RefSeq"/>
        </authorList>
    </citation>
    <scope>IDENTIFICATION</scope>
</reference>
<accession>A0ABM3DPS4</accession>
<feature type="compositionally biased region" description="Basic and acidic residues" evidence="1">
    <location>
        <begin position="170"/>
        <end position="181"/>
    </location>
</feature>
<evidence type="ECO:0000313" key="2">
    <source>
        <dbReference type="Proteomes" id="UP001652741"/>
    </source>
</evidence>
<dbReference type="GeneID" id="106582414"/>
<dbReference type="RefSeq" id="XP_045560798.1">
    <property type="nucleotide sequence ID" value="XM_045704842.1"/>
</dbReference>